<dbReference type="SMART" id="SM00487">
    <property type="entry name" value="DEXDc"/>
    <property type="match status" value="1"/>
</dbReference>
<keyword evidence="3 7" id="KW-0347">Helicase</keyword>
<dbReference type="Pfam" id="PF11898">
    <property type="entry name" value="DUF3418"/>
    <property type="match status" value="1"/>
</dbReference>
<dbReference type="Proteomes" id="UP000317243">
    <property type="component" value="Unassembled WGS sequence"/>
</dbReference>
<dbReference type="FunFam" id="1.20.120.1080:FF:000005">
    <property type="entry name" value="ATP-dependent helicase HrpA"/>
    <property type="match status" value="1"/>
</dbReference>
<dbReference type="InterPro" id="IPR014001">
    <property type="entry name" value="Helicase_ATP-bd"/>
</dbReference>
<dbReference type="PANTHER" id="PTHR18934">
    <property type="entry name" value="ATP-DEPENDENT RNA HELICASE"/>
    <property type="match status" value="1"/>
</dbReference>
<evidence type="ECO:0000259" key="5">
    <source>
        <dbReference type="PROSITE" id="PS51192"/>
    </source>
</evidence>
<dbReference type="Pfam" id="PF07717">
    <property type="entry name" value="OB_NTP_bind"/>
    <property type="match status" value="1"/>
</dbReference>
<reference evidence="7 8" key="1">
    <citation type="submission" date="2019-02" db="EMBL/GenBank/DDBJ databases">
        <title>Deep-cultivation of Planctomycetes and their phenomic and genomic characterization uncovers novel biology.</title>
        <authorList>
            <person name="Wiegand S."/>
            <person name="Jogler M."/>
            <person name="Boedeker C."/>
            <person name="Pinto D."/>
            <person name="Vollmers J."/>
            <person name="Rivas-Marin E."/>
            <person name="Kohn T."/>
            <person name="Peeters S.H."/>
            <person name="Heuer A."/>
            <person name="Rast P."/>
            <person name="Oberbeckmann S."/>
            <person name="Bunk B."/>
            <person name="Jeske O."/>
            <person name="Meyerdierks A."/>
            <person name="Storesund J.E."/>
            <person name="Kallscheuer N."/>
            <person name="Luecker S."/>
            <person name="Lage O.M."/>
            <person name="Pohl T."/>
            <person name="Merkel B.J."/>
            <person name="Hornburger P."/>
            <person name="Mueller R.-W."/>
            <person name="Bruemmer F."/>
            <person name="Labrenz M."/>
            <person name="Spormann A.M."/>
            <person name="Op Den Camp H."/>
            <person name="Overmann J."/>
            <person name="Amann R."/>
            <person name="Jetten M.S.M."/>
            <person name="Mascher T."/>
            <person name="Medema M.H."/>
            <person name="Devos D.P."/>
            <person name="Kaster A.-K."/>
            <person name="Ovreas L."/>
            <person name="Rohde M."/>
            <person name="Galperin M.Y."/>
            <person name="Jogler C."/>
        </authorList>
    </citation>
    <scope>NUCLEOTIDE SEQUENCE [LARGE SCALE GENOMIC DNA]</scope>
    <source>
        <strain evidence="7 8">KOR42</strain>
    </source>
</reference>
<dbReference type="Pfam" id="PF00271">
    <property type="entry name" value="Helicase_C"/>
    <property type="match status" value="1"/>
</dbReference>
<dbReference type="SMART" id="SM00382">
    <property type="entry name" value="AAA"/>
    <property type="match status" value="1"/>
</dbReference>
<dbReference type="GO" id="GO:0016787">
    <property type="term" value="F:hydrolase activity"/>
    <property type="evidence" value="ECO:0007669"/>
    <property type="project" value="UniProtKB-KW"/>
</dbReference>
<gene>
    <name evidence="7" type="primary">hrpB</name>
    <name evidence="7" type="ORF">KOR42_29380</name>
</gene>
<dbReference type="PROSITE" id="PS51194">
    <property type="entry name" value="HELICASE_CTER"/>
    <property type="match status" value="1"/>
</dbReference>
<dbReference type="GO" id="GO:0005524">
    <property type="term" value="F:ATP binding"/>
    <property type="evidence" value="ECO:0007669"/>
    <property type="project" value="UniProtKB-KW"/>
</dbReference>
<dbReference type="InterPro" id="IPR001650">
    <property type="entry name" value="Helicase_C-like"/>
</dbReference>
<dbReference type="SUPFAM" id="SSF52540">
    <property type="entry name" value="P-loop containing nucleoside triphosphate hydrolases"/>
    <property type="match status" value="1"/>
</dbReference>
<dbReference type="InterPro" id="IPR011545">
    <property type="entry name" value="DEAD/DEAH_box_helicase_dom"/>
</dbReference>
<keyword evidence="8" id="KW-1185">Reference proteome</keyword>
<name>A0A5C5WXL4_9PLAN</name>
<evidence type="ECO:0000313" key="8">
    <source>
        <dbReference type="Proteomes" id="UP000317243"/>
    </source>
</evidence>
<feature type="domain" description="Helicase C-terminal" evidence="6">
    <location>
        <begin position="256"/>
        <end position="425"/>
    </location>
</feature>
<dbReference type="InterPro" id="IPR010222">
    <property type="entry name" value="RNA_helicase_HrpA"/>
</dbReference>
<organism evidence="7 8">
    <name type="scientific">Thalassoglobus neptunius</name>
    <dbReference type="NCBI Taxonomy" id="1938619"/>
    <lineage>
        <taxon>Bacteria</taxon>
        <taxon>Pseudomonadati</taxon>
        <taxon>Planctomycetota</taxon>
        <taxon>Planctomycetia</taxon>
        <taxon>Planctomycetales</taxon>
        <taxon>Planctomycetaceae</taxon>
        <taxon>Thalassoglobus</taxon>
    </lineage>
</organism>
<evidence type="ECO:0000256" key="4">
    <source>
        <dbReference type="ARBA" id="ARBA00022840"/>
    </source>
</evidence>
<dbReference type="GO" id="GO:0003723">
    <property type="term" value="F:RNA binding"/>
    <property type="evidence" value="ECO:0007669"/>
    <property type="project" value="TreeGrafter"/>
</dbReference>
<sequence>MVKAVERRAKQGQRFDRSLSKLKQKIEQSEAVVATRTKSVPELKFDDALPVSHRRDEILKAIQSHQVIVVSGETGSGKSTQLPKICLDAGRGVRGMIGHTQPRRIAARSVAARVAEELGSSVGREVGYKIRFTDSTSEKTLIKLMTDGILLAESPSDRYFEQYDTIIIDEAHERSLNIDFLFGYLKRILARRPDLNLIITSATIDAERFAEFFAHDDQPAPVIEVSGRTYPVEVRYRPPVDSDDDDVDWHRAAADACEELALEGPGDILVFMPTERDIRETARVLNGRHFSGDFENRKTEILPLFGRLSEKDQNRVFKPQEHRRIVVATNVAESSLTVPGIVYVVDPGTARMSRFSATSQVQRLPIEPISQASANQRKGRCGRVAPGVCVRLYSESDFNTRDEYTQPEIQRTNLASVILQMKSLRLGKIEDFPFINPPTPSAVRSGLKSLFALGAIDEDEELTSIGKTMSRLPVDPRIARMILSAEEEQSLPEVLIITSALELRDPRDRPIDKQKQADQAHEQFAHENSDFLSLLKLWDFFTGLEKKLSQSKLRKACAQNFLSYNRMREWKDLYRQLRDVAKNNGLKFADRRNNEDAIHRAILSGLLSNVAVKGESHEYTGSGGQKLFIWPGSVAFSKKPKWIMAAELVETTKRYARCVAPVQTIWIERAAKHLVKKTYSDPHWHEKSACVMAFEKVLLFGLPIVPRRRCRYSHVDPEYCREQFINQGLMEGKYQSPGEFFRHNVHLKEELVAWQAKLRQGQYFSSEDLEFDFYDQRLPKDIFDGPRFEKWRKVAEEKQPDLLFLQKHHLELTDEHVPRQSAFPDAIRIGTMQLPVEYHLDPGSDMDGVTLRVPVEGLNQLSSEGLFWLVPGLLEDKVAALIKTLPKSLRILFVPAPETAKEVVKHLTYGQGDLLSELAAQLRRISGEHVPVSAFEADRIPDHLHFNIRVVDDQDQEIASGRNLEKLRQETRQKMTGIVQTVEDQRWKRDGIKSWDFEDLPQQVSFKRGGVTVVAFPMLVDRGECVSLRLAESQLDAQMQTRRALVRLVMLEDHKRVREQVRHLPRRQQILLHASTLPDGSRFEEEIGFAIAQAALFRTNDLPRNRAEWDKRLVQTRNQYAVAVQDLIAVLEPLLRGYHSTRRLLEKKRAPATQDLVFELKDQLEDLVAPGFLSDYPLGWLGQYPRYFQAMEIRWNKATTGGFQKDRTHQRRIDIYWRRWKHAKEQLGSAVSRNSRLVQFRFLIEEFRVSTFAQHLGTAVSVSEKKLDEVWQSITQPPGG</sequence>
<dbReference type="EMBL" id="SIHI01000005">
    <property type="protein sequence ID" value="TWT55310.1"/>
    <property type="molecule type" value="Genomic_DNA"/>
</dbReference>
<evidence type="ECO:0000256" key="3">
    <source>
        <dbReference type="ARBA" id="ARBA00022806"/>
    </source>
</evidence>
<feature type="domain" description="Helicase ATP-binding" evidence="5">
    <location>
        <begin position="59"/>
        <end position="222"/>
    </location>
</feature>
<dbReference type="Gene3D" id="3.40.50.300">
    <property type="entry name" value="P-loop containing nucleotide triphosphate hydrolases"/>
    <property type="match status" value="2"/>
</dbReference>
<dbReference type="SMART" id="SM00847">
    <property type="entry name" value="HA2"/>
    <property type="match status" value="1"/>
</dbReference>
<dbReference type="EC" id="3.6.4.13" evidence="7"/>
<evidence type="ECO:0000256" key="2">
    <source>
        <dbReference type="ARBA" id="ARBA00022801"/>
    </source>
</evidence>
<dbReference type="Pfam" id="PF21010">
    <property type="entry name" value="HA2_C"/>
    <property type="match status" value="1"/>
</dbReference>
<keyword evidence="2 7" id="KW-0378">Hydrolase</keyword>
<dbReference type="Gene3D" id="1.20.120.1080">
    <property type="match status" value="1"/>
</dbReference>
<dbReference type="Pfam" id="PF04408">
    <property type="entry name" value="WHD_HA2"/>
    <property type="match status" value="1"/>
</dbReference>
<dbReference type="NCBIfam" id="TIGR01967">
    <property type="entry name" value="DEAH_box_HrpA"/>
    <property type="match status" value="1"/>
</dbReference>
<keyword evidence="1" id="KW-0547">Nucleotide-binding</keyword>
<evidence type="ECO:0000259" key="6">
    <source>
        <dbReference type="PROSITE" id="PS51194"/>
    </source>
</evidence>
<dbReference type="Pfam" id="PF00270">
    <property type="entry name" value="DEAD"/>
    <property type="match status" value="1"/>
</dbReference>
<dbReference type="SMART" id="SM00490">
    <property type="entry name" value="HELICc"/>
    <property type="match status" value="1"/>
</dbReference>
<dbReference type="InterPro" id="IPR007502">
    <property type="entry name" value="Helicase-assoc_dom"/>
</dbReference>
<dbReference type="InterPro" id="IPR003593">
    <property type="entry name" value="AAA+_ATPase"/>
</dbReference>
<protein>
    <submittedName>
        <fullName evidence="7">ATP-dependent RNA helicase HrpB</fullName>
        <ecNumber evidence="7">3.6.4.13</ecNumber>
    </submittedName>
</protein>
<dbReference type="GO" id="GO:0003724">
    <property type="term" value="F:RNA helicase activity"/>
    <property type="evidence" value="ECO:0007669"/>
    <property type="project" value="UniProtKB-EC"/>
</dbReference>
<dbReference type="InterPro" id="IPR011709">
    <property type="entry name" value="DEAD-box_helicase_OB_fold"/>
</dbReference>
<dbReference type="InterPro" id="IPR027417">
    <property type="entry name" value="P-loop_NTPase"/>
</dbReference>
<evidence type="ECO:0000256" key="1">
    <source>
        <dbReference type="ARBA" id="ARBA00022741"/>
    </source>
</evidence>
<dbReference type="CDD" id="cd18791">
    <property type="entry name" value="SF2_C_RHA"/>
    <property type="match status" value="1"/>
</dbReference>
<comment type="caution">
    <text evidence="7">The sequence shown here is derived from an EMBL/GenBank/DDBJ whole genome shotgun (WGS) entry which is preliminary data.</text>
</comment>
<evidence type="ECO:0000313" key="7">
    <source>
        <dbReference type="EMBL" id="TWT55310.1"/>
    </source>
</evidence>
<dbReference type="InterPro" id="IPR048333">
    <property type="entry name" value="HA2_WH"/>
</dbReference>
<accession>A0A5C5WXL4</accession>
<keyword evidence="4" id="KW-0067">ATP-binding</keyword>
<proteinExistence type="predicted"/>
<dbReference type="PROSITE" id="PS51192">
    <property type="entry name" value="HELICASE_ATP_BIND_1"/>
    <property type="match status" value="1"/>
</dbReference>
<dbReference type="PANTHER" id="PTHR18934:SF99">
    <property type="entry name" value="ATP-DEPENDENT RNA HELICASE DHX37-RELATED"/>
    <property type="match status" value="1"/>
</dbReference>
<dbReference type="AlphaFoldDB" id="A0A5C5WXL4"/>
<dbReference type="InterPro" id="IPR024590">
    <property type="entry name" value="HrpA_C"/>
</dbReference>